<gene>
    <name evidence="9" type="ORF">HNQ61_002135</name>
</gene>
<keyword evidence="9" id="KW-0548">Nucleotidyltransferase</keyword>
<protein>
    <recommendedName>
        <fullName evidence="1">diguanylate cyclase</fullName>
        <ecNumber evidence="1">2.7.7.65</ecNumber>
    </recommendedName>
</protein>
<name>A0A841GXN8_9BACT</name>
<organism evidence="9 10">
    <name type="scientific">Longimicrobium terrae</name>
    <dbReference type="NCBI Taxonomy" id="1639882"/>
    <lineage>
        <taxon>Bacteria</taxon>
        <taxon>Pseudomonadati</taxon>
        <taxon>Gemmatimonadota</taxon>
        <taxon>Longimicrobiia</taxon>
        <taxon>Longimicrobiales</taxon>
        <taxon>Longimicrobiaceae</taxon>
        <taxon>Longimicrobium</taxon>
    </lineage>
</organism>
<comment type="catalytic activity">
    <reaction evidence="4">
        <text>2 GTP = 3',3'-c-di-GMP + 2 diphosphate</text>
        <dbReference type="Rhea" id="RHEA:24898"/>
        <dbReference type="ChEBI" id="CHEBI:33019"/>
        <dbReference type="ChEBI" id="CHEBI:37565"/>
        <dbReference type="ChEBI" id="CHEBI:58805"/>
        <dbReference type="EC" id="2.7.7.65"/>
    </reaction>
</comment>
<evidence type="ECO:0000259" key="7">
    <source>
        <dbReference type="PROSITE" id="PS50110"/>
    </source>
</evidence>
<dbReference type="Proteomes" id="UP000582837">
    <property type="component" value="Unassembled WGS sequence"/>
</dbReference>
<dbReference type="InterPro" id="IPR029016">
    <property type="entry name" value="GAF-like_dom_sf"/>
</dbReference>
<dbReference type="PANTHER" id="PTHR45138">
    <property type="entry name" value="REGULATORY COMPONENTS OF SENSORY TRANSDUCTION SYSTEM"/>
    <property type="match status" value="1"/>
</dbReference>
<reference evidence="9 10" key="1">
    <citation type="submission" date="2020-08" db="EMBL/GenBank/DDBJ databases">
        <title>Genomic Encyclopedia of Type Strains, Phase IV (KMG-IV): sequencing the most valuable type-strain genomes for metagenomic binning, comparative biology and taxonomic classification.</title>
        <authorList>
            <person name="Goeker M."/>
        </authorList>
    </citation>
    <scope>NUCLEOTIDE SEQUENCE [LARGE SCALE GENOMIC DNA]</scope>
    <source>
        <strain evidence="9 10">DSM 29007</strain>
    </source>
</reference>
<dbReference type="Pfam" id="PF00990">
    <property type="entry name" value="GGDEF"/>
    <property type="match status" value="1"/>
</dbReference>
<dbReference type="InterPro" id="IPR001789">
    <property type="entry name" value="Sig_transdc_resp-reg_receiver"/>
</dbReference>
<keyword evidence="6" id="KW-0175">Coiled coil</keyword>
<dbReference type="GO" id="GO:0000160">
    <property type="term" value="P:phosphorelay signal transduction system"/>
    <property type="evidence" value="ECO:0007669"/>
    <property type="project" value="InterPro"/>
</dbReference>
<dbReference type="InterPro" id="IPR003018">
    <property type="entry name" value="GAF"/>
</dbReference>
<sequence>MTDRATVFVADDNPSILQGLDRALKVTGYHVRTATSGRGVLKLLEEAADQVPDLLLLDVMMPEMTGLEVLRTLRLNPRWVDIPVVLITATNDGALPVSALRDGAVDFLTKPFRLDELLARVERHVVRNQELKRAREQARMRLQAIDLIRELNRVVTAEEMFHLVTSRTSEILGVGRCSVLVVHEGEQVVRVAASSEKELTEGLELDLSLYPEVREALQTRRPVVVRDVALSPLFDGVREEWERRGMLTPLRSVIVVPFPITETVTGLFVERATVDEPLLGDEAAELAERVVEAIVQACGRVQLFQKLVDQRKQLHDLAHTDELTGCDTRRSIVGYLTRQFDAARRTGAPLSLVLLDLDRFKEINDTCGHLAGDAALRALGSWLESDGLGANERAGRYGGDEFVVVLPGVGPAAAQLFAERARAHFASIPFVFGEVTIRASLSAGVVSWPDADAATADELISLADTALYQAKEGGRNRICVSATAAAA</sequence>
<dbReference type="GO" id="GO:0005886">
    <property type="term" value="C:plasma membrane"/>
    <property type="evidence" value="ECO:0007669"/>
    <property type="project" value="TreeGrafter"/>
</dbReference>
<keyword evidence="2 9" id="KW-0808">Transferase</keyword>
<dbReference type="EC" id="2.7.7.65" evidence="1"/>
<dbReference type="InterPro" id="IPR000160">
    <property type="entry name" value="GGDEF_dom"/>
</dbReference>
<feature type="coiled-coil region" evidence="6">
    <location>
        <begin position="114"/>
        <end position="141"/>
    </location>
</feature>
<dbReference type="GO" id="GO:1902201">
    <property type="term" value="P:negative regulation of bacterial-type flagellum-dependent cell motility"/>
    <property type="evidence" value="ECO:0007669"/>
    <property type="project" value="TreeGrafter"/>
</dbReference>
<dbReference type="Gene3D" id="3.30.450.40">
    <property type="match status" value="1"/>
</dbReference>
<dbReference type="GO" id="GO:0043709">
    <property type="term" value="P:cell adhesion involved in single-species biofilm formation"/>
    <property type="evidence" value="ECO:0007669"/>
    <property type="project" value="TreeGrafter"/>
</dbReference>
<keyword evidence="3" id="KW-0418">Kinase</keyword>
<dbReference type="SUPFAM" id="SSF52172">
    <property type="entry name" value="CheY-like"/>
    <property type="match status" value="1"/>
</dbReference>
<comment type="caution">
    <text evidence="9">The sequence shown here is derived from an EMBL/GenBank/DDBJ whole genome shotgun (WGS) entry which is preliminary data.</text>
</comment>
<dbReference type="SMART" id="SM00267">
    <property type="entry name" value="GGDEF"/>
    <property type="match status" value="1"/>
</dbReference>
<dbReference type="NCBIfam" id="TIGR00254">
    <property type="entry name" value="GGDEF"/>
    <property type="match status" value="1"/>
</dbReference>
<accession>A0A841GXN8</accession>
<dbReference type="RefSeq" id="WP_170034353.1">
    <property type="nucleotide sequence ID" value="NZ_JABDTL010000001.1"/>
</dbReference>
<evidence type="ECO:0000256" key="5">
    <source>
        <dbReference type="PROSITE-ProRule" id="PRU00169"/>
    </source>
</evidence>
<dbReference type="Pfam" id="PF13492">
    <property type="entry name" value="GAF_3"/>
    <property type="match status" value="1"/>
</dbReference>
<evidence type="ECO:0000256" key="2">
    <source>
        <dbReference type="ARBA" id="ARBA00022679"/>
    </source>
</evidence>
<evidence type="ECO:0000256" key="3">
    <source>
        <dbReference type="ARBA" id="ARBA00022777"/>
    </source>
</evidence>
<dbReference type="SUPFAM" id="SSF55781">
    <property type="entry name" value="GAF domain-like"/>
    <property type="match status" value="1"/>
</dbReference>
<dbReference type="PROSITE" id="PS50110">
    <property type="entry name" value="RESPONSE_REGULATORY"/>
    <property type="match status" value="1"/>
</dbReference>
<feature type="domain" description="Response regulatory" evidence="7">
    <location>
        <begin position="6"/>
        <end position="125"/>
    </location>
</feature>
<dbReference type="CDD" id="cd01949">
    <property type="entry name" value="GGDEF"/>
    <property type="match status" value="1"/>
</dbReference>
<dbReference type="GO" id="GO:0016301">
    <property type="term" value="F:kinase activity"/>
    <property type="evidence" value="ECO:0007669"/>
    <property type="project" value="UniProtKB-KW"/>
</dbReference>
<proteinExistence type="predicted"/>
<dbReference type="InterPro" id="IPR050469">
    <property type="entry name" value="Diguanylate_Cyclase"/>
</dbReference>
<evidence type="ECO:0000256" key="6">
    <source>
        <dbReference type="SAM" id="Coils"/>
    </source>
</evidence>
<dbReference type="GO" id="GO:0052621">
    <property type="term" value="F:diguanylate cyclase activity"/>
    <property type="evidence" value="ECO:0007669"/>
    <property type="project" value="UniProtKB-EC"/>
</dbReference>
<dbReference type="PROSITE" id="PS50887">
    <property type="entry name" value="GGDEF"/>
    <property type="match status" value="1"/>
</dbReference>
<feature type="domain" description="GGDEF" evidence="8">
    <location>
        <begin position="348"/>
        <end position="483"/>
    </location>
</feature>
<dbReference type="EMBL" id="JACHIA010000005">
    <property type="protein sequence ID" value="MBB6070514.1"/>
    <property type="molecule type" value="Genomic_DNA"/>
</dbReference>
<dbReference type="Gene3D" id="3.40.50.2300">
    <property type="match status" value="1"/>
</dbReference>
<evidence type="ECO:0000259" key="8">
    <source>
        <dbReference type="PROSITE" id="PS50887"/>
    </source>
</evidence>
<dbReference type="InterPro" id="IPR029787">
    <property type="entry name" value="Nucleotide_cyclase"/>
</dbReference>
<keyword evidence="10" id="KW-1185">Reference proteome</keyword>
<feature type="modified residue" description="4-aspartylphosphate" evidence="5">
    <location>
        <position position="58"/>
    </location>
</feature>
<dbReference type="PANTHER" id="PTHR45138:SF9">
    <property type="entry name" value="DIGUANYLATE CYCLASE DGCM-RELATED"/>
    <property type="match status" value="1"/>
</dbReference>
<dbReference type="AlphaFoldDB" id="A0A841GXN8"/>
<evidence type="ECO:0000313" key="9">
    <source>
        <dbReference type="EMBL" id="MBB6070514.1"/>
    </source>
</evidence>
<dbReference type="InterPro" id="IPR043128">
    <property type="entry name" value="Rev_trsase/Diguanyl_cyclase"/>
</dbReference>
<dbReference type="SMART" id="SM00448">
    <property type="entry name" value="REC"/>
    <property type="match status" value="1"/>
</dbReference>
<evidence type="ECO:0000313" key="10">
    <source>
        <dbReference type="Proteomes" id="UP000582837"/>
    </source>
</evidence>
<dbReference type="FunFam" id="3.30.70.270:FF:000001">
    <property type="entry name" value="Diguanylate cyclase domain protein"/>
    <property type="match status" value="1"/>
</dbReference>
<dbReference type="SUPFAM" id="SSF55073">
    <property type="entry name" value="Nucleotide cyclase"/>
    <property type="match status" value="1"/>
</dbReference>
<evidence type="ECO:0000256" key="1">
    <source>
        <dbReference type="ARBA" id="ARBA00012528"/>
    </source>
</evidence>
<evidence type="ECO:0000256" key="4">
    <source>
        <dbReference type="ARBA" id="ARBA00034247"/>
    </source>
</evidence>
<dbReference type="Gene3D" id="3.30.70.270">
    <property type="match status" value="1"/>
</dbReference>
<keyword evidence="5" id="KW-0597">Phosphoprotein</keyword>
<dbReference type="InterPro" id="IPR011006">
    <property type="entry name" value="CheY-like_superfamily"/>
</dbReference>
<dbReference type="Pfam" id="PF00072">
    <property type="entry name" value="Response_reg"/>
    <property type="match status" value="1"/>
</dbReference>